<dbReference type="CDD" id="cd00402">
    <property type="entry name" value="Riboflavin_synthase_like"/>
    <property type="match status" value="1"/>
</dbReference>
<dbReference type="InterPro" id="IPR017938">
    <property type="entry name" value="Riboflavin_synthase-like_b-brl"/>
</dbReference>
<dbReference type="Gene3D" id="2.40.30.20">
    <property type="match status" value="2"/>
</dbReference>
<dbReference type="SUPFAM" id="SSF63380">
    <property type="entry name" value="Riboflavin synthase domain-like"/>
    <property type="match status" value="2"/>
</dbReference>
<dbReference type="PANTHER" id="PTHR21098">
    <property type="entry name" value="RIBOFLAVIN SYNTHASE ALPHA CHAIN"/>
    <property type="match status" value="1"/>
</dbReference>
<sequence>MFNGLIREIGKVTSFNGDILDVKSNLKPNLGDSISINGACLSVVKVSNDGFSVEISSQSKKMLALQNYKDKVHLEPAMKLGDSIDGHLLQGHIDGIGEIYAINKNSNGTDFFIKLPQELMKFTSSQGSIAIDGVSLTIAQTMQDSIRICVIPITMRDTLFGTFSIGRKVNIETDMFARYIYKIISNKNTATWDDIDKIMSIY</sequence>
<dbReference type="EMBL" id="UFVD01000001">
    <property type="protein sequence ID" value="SUX09985.1"/>
    <property type="molecule type" value="Genomic_DNA"/>
</dbReference>
<evidence type="ECO:0000256" key="2">
    <source>
        <dbReference type="ARBA" id="ARBA00002803"/>
    </source>
</evidence>
<dbReference type="GO" id="GO:0009231">
    <property type="term" value="P:riboflavin biosynthetic process"/>
    <property type="evidence" value="ECO:0007669"/>
    <property type="project" value="UniProtKB-KW"/>
</dbReference>
<evidence type="ECO:0000259" key="10">
    <source>
        <dbReference type="PROSITE" id="PS51177"/>
    </source>
</evidence>
<accession>A0A381DI14</accession>
<dbReference type="GO" id="GO:0004746">
    <property type="term" value="F:riboflavin synthase activity"/>
    <property type="evidence" value="ECO:0007669"/>
    <property type="project" value="UniProtKB-UniRule"/>
</dbReference>
<dbReference type="NCBIfam" id="TIGR00187">
    <property type="entry name" value="ribE"/>
    <property type="match status" value="1"/>
</dbReference>
<keyword evidence="7 11" id="KW-0808">Transferase</keyword>
<dbReference type="PANTHER" id="PTHR21098:SF12">
    <property type="entry name" value="RIBOFLAVIN SYNTHASE"/>
    <property type="match status" value="1"/>
</dbReference>
<organism evidence="11 12">
    <name type="scientific">Campylobacter sputorum subsp. sputorum</name>
    <dbReference type="NCBI Taxonomy" id="32024"/>
    <lineage>
        <taxon>Bacteria</taxon>
        <taxon>Pseudomonadati</taxon>
        <taxon>Campylobacterota</taxon>
        <taxon>Epsilonproteobacteria</taxon>
        <taxon>Campylobacterales</taxon>
        <taxon>Campylobacteraceae</taxon>
        <taxon>Campylobacter</taxon>
    </lineage>
</organism>
<dbReference type="PIRSF" id="PIRSF000498">
    <property type="entry name" value="Riboflavin_syn_A"/>
    <property type="match status" value="1"/>
</dbReference>
<dbReference type="InterPro" id="IPR001783">
    <property type="entry name" value="Lumazine-bd"/>
</dbReference>
<proteinExistence type="predicted"/>
<comment type="catalytic activity">
    <reaction evidence="1">
        <text>2 6,7-dimethyl-8-(1-D-ribityl)lumazine + H(+) = 5-amino-6-(D-ribitylamino)uracil + riboflavin</text>
        <dbReference type="Rhea" id="RHEA:20772"/>
        <dbReference type="ChEBI" id="CHEBI:15378"/>
        <dbReference type="ChEBI" id="CHEBI:15934"/>
        <dbReference type="ChEBI" id="CHEBI:57986"/>
        <dbReference type="ChEBI" id="CHEBI:58201"/>
        <dbReference type="EC" id="2.5.1.9"/>
    </reaction>
</comment>
<evidence type="ECO:0000256" key="6">
    <source>
        <dbReference type="ARBA" id="ARBA00022619"/>
    </source>
</evidence>
<dbReference type="InterPro" id="IPR026017">
    <property type="entry name" value="Lumazine-bd_dom"/>
</dbReference>
<name>A0A381DI14_9BACT</name>
<comment type="pathway">
    <text evidence="3">Cofactor biosynthesis; riboflavin biosynthesis; riboflavin from 2-hydroxy-3-oxobutyl phosphate and 5-amino-6-(D-ribitylamino)uracil: step 2/2.</text>
</comment>
<comment type="function">
    <text evidence="2">Catalyzes the dismutation of two molecules of 6,7-dimethyl-8-ribityllumazine, resulting in the formation of riboflavin and 5-amino-6-(D-ribitylamino)uracil.</text>
</comment>
<keyword evidence="12" id="KW-1185">Reference proteome</keyword>
<dbReference type="Pfam" id="PF00677">
    <property type="entry name" value="Lum_binding"/>
    <property type="match status" value="2"/>
</dbReference>
<feature type="domain" description="Lumazine-binding" evidence="10">
    <location>
        <begin position="88"/>
        <end position="184"/>
    </location>
</feature>
<evidence type="ECO:0000313" key="12">
    <source>
        <dbReference type="Proteomes" id="UP000254920"/>
    </source>
</evidence>
<dbReference type="Proteomes" id="UP000254920">
    <property type="component" value="Unassembled WGS sequence"/>
</dbReference>
<evidence type="ECO:0000256" key="8">
    <source>
        <dbReference type="ARBA" id="ARBA00022737"/>
    </source>
</evidence>
<dbReference type="InterPro" id="IPR023366">
    <property type="entry name" value="ATP_synth_asu-like_sf"/>
</dbReference>
<evidence type="ECO:0000256" key="1">
    <source>
        <dbReference type="ARBA" id="ARBA00000968"/>
    </source>
</evidence>
<dbReference type="OrthoDB" id="9788537at2"/>
<dbReference type="STRING" id="32024.GCA_000788295_00038"/>
<dbReference type="PROSITE" id="PS51177">
    <property type="entry name" value="LUMAZINE_BIND"/>
    <property type="match status" value="2"/>
</dbReference>
<dbReference type="RefSeq" id="WP_089182565.1">
    <property type="nucleotide sequence ID" value="NZ_CP043427.1"/>
</dbReference>
<evidence type="ECO:0000256" key="3">
    <source>
        <dbReference type="ARBA" id="ARBA00004887"/>
    </source>
</evidence>
<evidence type="ECO:0000313" key="11">
    <source>
        <dbReference type="EMBL" id="SUX09985.1"/>
    </source>
</evidence>
<feature type="domain" description="Lumazine-binding" evidence="10">
    <location>
        <begin position="1"/>
        <end position="87"/>
    </location>
</feature>
<reference evidence="11 12" key="1">
    <citation type="submission" date="2018-06" db="EMBL/GenBank/DDBJ databases">
        <authorList>
            <consortium name="Pathogen Informatics"/>
            <person name="Doyle S."/>
        </authorList>
    </citation>
    <scope>NUCLEOTIDE SEQUENCE [LARGE SCALE GENOMIC DNA]</scope>
    <source>
        <strain evidence="11 12">NCTC12475</strain>
    </source>
</reference>
<dbReference type="NCBIfam" id="NF006767">
    <property type="entry name" value="PRK09289.1"/>
    <property type="match status" value="1"/>
</dbReference>
<dbReference type="EC" id="2.5.1.9" evidence="4 9"/>
<evidence type="ECO:0000256" key="7">
    <source>
        <dbReference type="ARBA" id="ARBA00022679"/>
    </source>
</evidence>
<evidence type="ECO:0000256" key="5">
    <source>
        <dbReference type="ARBA" id="ARBA00013950"/>
    </source>
</evidence>
<evidence type="ECO:0000256" key="4">
    <source>
        <dbReference type="ARBA" id="ARBA00012827"/>
    </source>
</evidence>
<keyword evidence="8" id="KW-0677">Repeat</keyword>
<dbReference type="GeneID" id="93090742"/>
<protein>
    <recommendedName>
        <fullName evidence="5 9">Riboflavin synthase</fullName>
        <ecNumber evidence="4 9">2.5.1.9</ecNumber>
    </recommendedName>
</protein>
<dbReference type="AlphaFoldDB" id="A0A381DI14"/>
<evidence type="ECO:0000256" key="9">
    <source>
        <dbReference type="NCBIfam" id="TIGR00187"/>
    </source>
</evidence>
<gene>
    <name evidence="11" type="primary">ribE</name>
    <name evidence="11" type="ORF">NCTC12475_00294</name>
</gene>
<keyword evidence="6" id="KW-0686">Riboflavin biosynthesis</keyword>